<dbReference type="PANTHER" id="PTHR22550:SF5">
    <property type="entry name" value="LEUCINE ZIPPER PROTEIN 4"/>
    <property type="match status" value="1"/>
</dbReference>
<evidence type="ECO:0000256" key="4">
    <source>
        <dbReference type="ARBA" id="ARBA00023136"/>
    </source>
</evidence>
<feature type="transmembrane region" description="Helical" evidence="5">
    <location>
        <begin position="308"/>
        <end position="326"/>
    </location>
</feature>
<protein>
    <submittedName>
        <fullName evidence="7">VWA domain-containing protein</fullName>
    </submittedName>
</protein>
<evidence type="ECO:0000256" key="2">
    <source>
        <dbReference type="ARBA" id="ARBA00022692"/>
    </source>
</evidence>
<keyword evidence="2 5" id="KW-0812">Transmembrane</keyword>
<dbReference type="Proteomes" id="UP000824112">
    <property type="component" value="Unassembled WGS sequence"/>
</dbReference>
<dbReference type="InterPro" id="IPR036465">
    <property type="entry name" value="vWFA_dom_sf"/>
</dbReference>
<dbReference type="Pfam" id="PF07584">
    <property type="entry name" value="BatA"/>
    <property type="match status" value="1"/>
</dbReference>
<feature type="transmembrane region" description="Helical" evidence="5">
    <location>
        <begin position="12"/>
        <end position="28"/>
    </location>
</feature>
<keyword evidence="1" id="KW-1003">Cell membrane</keyword>
<feature type="transmembrane region" description="Helical" evidence="5">
    <location>
        <begin position="59"/>
        <end position="78"/>
    </location>
</feature>
<dbReference type="EMBL" id="DVNA01000050">
    <property type="protein sequence ID" value="HIU54612.1"/>
    <property type="molecule type" value="Genomic_DNA"/>
</dbReference>
<evidence type="ECO:0000256" key="1">
    <source>
        <dbReference type="ARBA" id="ARBA00022475"/>
    </source>
</evidence>
<evidence type="ECO:0000313" key="8">
    <source>
        <dbReference type="Proteomes" id="UP000824112"/>
    </source>
</evidence>
<gene>
    <name evidence="7" type="ORF">IAB03_02245</name>
</gene>
<dbReference type="SMART" id="SM00327">
    <property type="entry name" value="VWA"/>
    <property type="match status" value="1"/>
</dbReference>
<feature type="domain" description="VWFA" evidence="6">
    <location>
        <begin position="91"/>
        <end position="288"/>
    </location>
</feature>
<evidence type="ECO:0000259" key="6">
    <source>
        <dbReference type="PROSITE" id="PS50234"/>
    </source>
</evidence>
<dbReference type="InterPro" id="IPR024163">
    <property type="entry name" value="Aerotolerance_reg_N"/>
</dbReference>
<keyword evidence="4 5" id="KW-0472">Membrane</keyword>
<reference evidence="7" key="2">
    <citation type="journal article" date="2021" name="PeerJ">
        <title>Extensive microbial diversity within the chicken gut microbiome revealed by metagenomics and culture.</title>
        <authorList>
            <person name="Gilroy R."/>
            <person name="Ravi A."/>
            <person name="Getino M."/>
            <person name="Pursley I."/>
            <person name="Horton D.L."/>
            <person name="Alikhan N.F."/>
            <person name="Baker D."/>
            <person name="Gharbi K."/>
            <person name="Hall N."/>
            <person name="Watson M."/>
            <person name="Adriaenssens E.M."/>
            <person name="Foster-Nyarko E."/>
            <person name="Jarju S."/>
            <person name="Secka A."/>
            <person name="Antonio M."/>
            <person name="Oren A."/>
            <person name="Chaudhuri R.R."/>
            <person name="La Ragione R."/>
            <person name="Hildebrand F."/>
            <person name="Pallen M.J."/>
        </authorList>
    </citation>
    <scope>NUCLEOTIDE SEQUENCE</scope>
    <source>
        <strain evidence="7">CHK158-818</strain>
    </source>
</reference>
<comment type="caution">
    <text evidence="7">The sequence shown here is derived from an EMBL/GenBank/DDBJ whole genome shotgun (WGS) entry which is preliminary data.</text>
</comment>
<sequence length="340" mass="38159">MFRFAHPEYFYLLLVLPVIYLVYLYGIFRRRRNLKKYGDIKLLESLMPDISRYKPHVKFYFQLFALFVLVFVIAGPQFGSKLESVKKQGVEIMIALDISNSMLAKDISPNRLEKSKQILSKLIDDLSNDKVGLIVFAGDAYTQLPITTDYTSAKMFLSGITPNMISSQGTAIGSAIQLATRSFSPDKSSDKAIIVITDGENHEGDAVEMAKQAAEKGIKVDVIGIGSPEGVPIPENEQSNDFKKDNQGNVVISKLNETMGHQIAEAGKGIYVRADNTNNALRALLNEISKMKKADLESKVYSEYDEQFQSLAWIVLILLLADIFILDRKNSLMKRFDFFS</sequence>
<keyword evidence="3 5" id="KW-1133">Transmembrane helix</keyword>
<dbReference type="InterPro" id="IPR050768">
    <property type="entry name" value="UPF0353/GerABKA_families"/>
</dbReference>
<dbReference type="InterPro" id="IPR002035">
    <property type="entry name" value="VWF_A"/>
</dbReference>
<dbReference type="PROSITE" id="PS50234">
    <property type="entry name" value="VWFA"/>
    <property type="match status" value="1"/>
</dbReference>
<dbReference type="Gene3D" id="3.40.50.410">
    <property type="entry name" value="von Willebrand factor, type A domain"/>
    <property type="match status" value="1"/>
</dbReference>
<evidence type="ECO:0000313" key="7">
    <source>
        <dbReference type="EMBL" id="HIU54612.1"/>
    </source>
</evidence>
<proteinExistence type="predicted"/>
<name>A0A9D1M6V7_9BACT</name>
<accession>A0A9D1M6V7</accession>
<reference evidence="7" key="1">
    <citation type="submission" date="2020-10" db="EMBL/GenBank/DDBJ databases">
        <authorList>
            <person name="Gilroy R."/>
        </authorList>
    </citation>
    <scope>NUCLEOTIDE SEQUENCE</scope>
    <source>
        <strain evidence="7">CHK158-818</strain>
    </source>
</reference>
<organism evidence="7 8">
    <name type="scientific">Candidatus Gallibacteroides avistercoris</name>
    <dbReference type="NCBI Taxonomy" id="2840833"/>
    <lineage>
        <taxon>Bacteria</taxon>
        <taxon>Pseudomonadati</taxon>
        <taxon>Bacteroidota</taxon>
        <taxon>Bacteroidia</taxon>
        <taxon>Bacteroidales</taxon>
        <taxon>Bacteroidaceae</taxon>
        <taxon>Bacteroidaceae incertae sedis</taxon>
        <taxon>Candidatus Gallibacteroides</taxon>
    </lineage>
</organism>
<dbReference type="PANTHER" id="PTHR22550">
    <property type="entry name" value="SPORE GERMINATION PROTEIN"/>
    <property type="match status" value="1"/>
</dbReference>
<dbReference type="AlphaFoldDB" id="A0A9D1M6V7"/>
<evidence type="ECO:0000256" key="5">
    <source>
        <dbReference type="SAM" id="Phobius"/>
    </source>
</evidence>
<evidence type="ECO:0000256" key="3">
    <source>
        <dbReference type="ARBA" id="ARBA00022989"/>
    </source>
</evidence>
<dbReference type="SUPFAM" id="SSF53300">
    <property type="entry name" value="vWA-like"/>
    <property type="match status" value="1"/>
</dbReference>
<dbReference type="Pfam" id="PF13519">
    <property type="entry name" value="VWA_2"/>
    <property type="match status" value="1"/>
</dbReference>